<keyword evidence="1" id="KW-0472">Membrane</keyword>
<name>A0AAU3I604_9ACTN</name>
<keyword evidence="1" id="KW-0812">Transmembrane</keyword>
<reference evidence="2" key="1">
    <citation type="submission" date="2022-10" db="EMBL/GenBank/DDBJ databases">
        <title>The complete genomes of actinobacterial strains from the NBC collection.</title>
        <authorList>
            <person name="Joergensen T.S."/>
            <person name="Alvarez Arevalo M."/>
            <person name="Sterndorff E.B."/>
            <person name="Faurdal D."/>
            <person name="Vuksanovic O."/>
            <person name="Mourched A.-S."/>
            <person name="Charusanti P."/>
            <person name="Shaw S."/>
            <person name="Blin K."/>
            <person name="Weber T."/>
        </authorList>
    </citation>
    <scope>NUCLEOTIDE SEQUENCE</scope>
    <source>
        <strain evidence="2">NBC_01393</strain>
    </source>
</reference>
<dbReference type="AlphaFoldDB" id="A0AAU3I604"/>
<organism evidence="2">
    <name type="scientific">Streptomyces sp. NBC_01393</name>
    <dbReference type="NCBI Taxonomy" id="2903851"/>
    <lineage>
        <taxon>Bacteria</taxon>
        <taxon>Bacillati</taxon>
        <taxon>Actinomycetota</taxon>
        <taxon>Actinomycetes</taxon>
        <taxon>Kitasatosporales</taxon>
        <taxon>Streptomycetaceae</taxon>
        <taxon>Streptomyces</taxon>
    </lineage>
</organism>
<gene>
    <name evidence="2" type="ORF">OG699_38110</name>
</gene>
<evidence type="ECO:0000256" key="1">
    <source>
        <dbReference type="SAM" id="Phobius"/>
    </source>
</evidence>
<sequence>MFWYCDECSGWGVSETDVDGAVDRQRHVNAHREPDVPPPAAEEEPEEVTVWTLRHVAWGITALMGLLSARFPDLLGVSAVSVLLAFVITGIAEDD</sequence>
<accession>A0AAU3I604</accession>
<dbReference type="EMBL" id="CP109546">
    <property type="protein sequence ID" value="WTZ13275.1"/>
    <property type="molecule type" value="Genomic_DNA"/>
</dbReference>
<feature type="transmembrane region" description="Helical" evidence="1">
    <location>
        <begin position="74"/>
        <end position="92"/>
    </location>
</feature>
<evidence type="ECO:0000313" key="2">
    <source>
        <dbReference type="EMBL" id="WTZ13275.1"/>
    </source>
</evidence>
<protein>
    <submittedName>
        <fullName evidence="2">Uncharacterized protein</fullName>
    </submittedName>
</protein>
<keyword evidence="1" id="KW-1133">Transmembrane helix</keyword>
<proteinExistence type="predicted"/>